<dbReference type="SUPFAM" id="SSF55486">
    <property type="entry name" value="Metalloproteases ('zincins'), catalytic domain"/>
    <property type="match status" value="1"/>
</dbReference>
<feature type="domain" description="Peptidase M13 C-terminal" evidence="8">
    <location>
        <begin position="128"/>
        <end position="334"/>
    </location>
</feature>
<dbReference type="AlphaFoldDB" id="A0ABD6ERC3"/>
<sequence length="335" mass="38898">MVDMPVGKLYVERFFDRERAMEKMTELTTFFKEELINQLKKVDWMDNGTRRRAIEKAKFIEYKSGYPKYLFNDSWMAENWGYEPTNDSESILAFTIRIKTARVRDELKRLKKPIDRSIWFQNPAQVDAYYAPNLNEMIFPAGIMQFPFMTLGVPNYVTYSMVGAVVGHEVSHAFDDQGGRYDEHGNLKDWWDVETARKFYKKTECFIKQYESVKVDEAGMNLNGRLSVGENIADNGGIKTALMAYKSWLGNSSVPEPALPGFQNYTSEQMFFLAYANNWCSLVRPNHYMQLIMTDVHAPSKYRAIVPLQNRPEFSEAYRCLPGSPMNPLKKCAVW</sequence>
<keyword evidence="3" id="KW-0645">Protease</keyword>
<dbReference type="InterPro" id="IPR024079">
    <property type="entry name" value="MetalloPept_cat_dom_sf"/>
</dbReference>
<dbReference type="EMBL" id="JBGFUD010003975">
    <property type="protein sequence ID" value="MFH4979232.1"/>
    <property type="molecule type" value="Genomic_DNA"/>
</dbReference>
<evidence type="ECO:0000259" key="9">
    <source>
        <dbReference type="Pfam" id="PF05649"/>
    </source>
</evidence>
<comment type="caution">
    <text evidence="10">The sequence shown here is derived from an EMBL/GenBank/DDBJ whole genome shotgun (WGS) entry which is preliminary data.</text>
</comment>
<evidence type="ECO:0000259" key="8">
    <source>
        <dbReference type="Pfam" id="PF01431"/>
    </source>
</evidence>
<evidence type="ECO:0000256" key="3">
    <source>
        <dbReference type="ARBA" id="ARBA00022670"/>
    </source>
</evidence>
<keyword evidence="4" id="KW-0479">Metal-binding</keyword>
<reference evidence="10 11" key="1">
    <citation type="submission" date="2024-08" db="EMBL/GenBank/DDBJ databases">
        <title>Gnathostoma spinigerum genome.</title>
        <authorList>
            <person name="Gonzalez-Bertolin B."/>
            <person name="Monzon S."/>
            <person name="Zaballos A."/>
            <person name="Jimenez P."/>
            <person name="Dekumyoy P."/>
            <person name="Varona S."/>
            <person name="Cuesta I."/>
            <person name="Sumanam S."/>
            <person name="Adisakwattana P."/>
            <person name="Gasser R.B."/>
            <person name="Hernandez-Gonzalez A."/>
            <person name="Young N.D."/>
            <person name="Perteguer M.J."/>
        </authorList>
    </citation>
    <scope>NUCLEOTIDE SEQUENCE [LARGE SCALE GENOMIC DNA]</scope>
    <source>
        <strain evidence="10">AL3</strain>
        <tissue evidence="10">Liver</tissue>
    </source>
</reference>
<proteinExistence type="inferred from homology"/>
<evidence type="ECO:0000256" key="6">
    <source>
        <dbReference type="ARBA" id="ARBA00022833"/>
    </source>
</evidence>
<accession>A0ABD6ERC3</accession>
<dbReference type="CDD" id="cd08662">
    <property type="entry name" value="M13"/>
    <property type="match status" value="1"/>
</dbReference>
<keyword evidence="7" id="KW-0482">Metalloprotease</keyword>
<dbReference type="PROSITE" id="PS51885">
    <property type="entry name" value="NEPRILYSIN"/>
    <property type="match status" value="1"/>
</dbReference>
<evidence type="ECO:0000256" key="1">
    <source>
        <dbReference type="ARBA" id="ARBA00001947"/>
    </source>
</evidence>
<name>A0ABD6ERC3_9BILA</name>
<dbReference type="GO" id="GO:0046872">
    <property type="term" value="F:metal ion binding"/>
    <property type="evidence" value="ECO:0007669"/>
    <property type="project" value="UniProtKB-KW"/>
</dbReference>
<keyword evidence="11" id="KW-1185">Reference proteome</keyword>
<keyword evidence="5" id="KW-0378">Hydrolase</keyword>
<gene>
    <name evidence="10" type="ORF">AB6A40_005941</name>
</gene>
<keyword evidence="6" id="KW-0862">Zinc</keyword>
<evidence type="ECO:0000313" key="10">
    <source>
        <dbReference type="EMBL" id="MFH4979232.1"/>
    </source>
</evidence>
<dbReference type="Gene3D" id="3.40.390.10">
    <property type="entry name" value="Collagenase (Catalytic Domain)"/>
    <property type="match status" value="1"/>
</dbReference>
<dbReference type="Proteomes" id="UP001608902">
    <property type="component" value="Unassembled WGS sequence"/>
</dbReference>
<dbReference type="PRINTS" id="PR00786">
    <property type="entry name" value="NEPRILYSIN"/>
</dbReference>
<dbReference type="GO" id="GO:0008237">
    <property type="term" value="F:metallopeptidase activity"/>
    <property type="evidence" value="ECO:0007669"/>
    <property type="project" value="UniProtKB-KW"/>
</dbReference>
<protein>
    <submittedName>
        <fullName evidence="10">Uncharacterized protein</fullName>
    </submittedName>
</protein>
<dbReference type="InterPro" id="IPR008753">
    <property type="entry name" value="Peptidase_M13_N"/>
</dbReference>
<evidence type="ECO:0000256" key="5">
    <source>
        <dbReference type="ARBA" id="ARBA00022801"/>
    </source>
</evidence>
<evidence type="ECO:0000256" key="2">
    <source>
        <dbReference type="ARBA" id="ARBA00007357"/>
    </source>
</evidence>
<dbReference type="InterPro" id="IPR018497">
    <property type="entry name" value="Peptidase_M13_C"/>
</dbReference>
<evidence type="ECO:0000256" key="7">
    <source>
        <dbReference type="ARBA" id="ARBA00023049"/>
    </source>
</evidence>
<evidence type="ECO:0000313" key="11">
    <source>
        <dbReference type="Proteomes" id="UP001608902"/>
    </source>
</evidence>
<dbReference type="GO" id="GO:0006508">
    <property type="term" value="P:proteolysis"/>
    <property type="evidence" value="ECO:0007669"/>
    <property type="project" value="UniProtKB-KW"/>
</dbReference>
<evidence type="ECO:0000256" key="4">
    <source>
        <dbReference type="ARBA" id="ARBA00022723"/>
    </source>
</evidence>
<dbReference type="Pfam" id="PF05649">
    <property type="entry name" value="Peptidase_M13_N"/>
    <property type="match status" value="1"/>
</dbReference>
<comment type="cofactor">
    <cofactor evidence="1">
        <name>Zn(2+)</name>
        <dbReference type="ChEBI" id="CHEBI:29105"/>
    </cofactor>
</comment>
<dbReference type="Pfam" id="PF01431">
    <property type="entry name" value="Peptidase_M13"/>
    <property type="match status" value="1"/>
</dbReference>
<dbReference type="PANTHER" id="PTHR11733:SF192">
    <property type="entry name" value="NEPRILYSIN-21"/>
    <property type="match status" value="1"/>
</dbReference>
<comment type="similarity">
    <text evidence="2">Belongs to the peptidase M13 family.</text>
</comment>
<dbReference type="InterPro" id="IPR000718">
    <property type="entry name" value="Peptidase_M13"/>
</dbReference>
<feature type="domain" description="Peptidase M13 N-terminal" evidence="9">
    <location>
        <begin position="3"/>
        <end position="67"/>
    </location>
</feature>
<organism evidence="10 11">
    <name type="scientific">Gnathostoma spinigerum</name>
    <dbReference type="NCBI Taxonomy" id="75299"/>
    <lineage>
        <taxon>Eukaryota</taxon>
        <taxon>Metazoa</taxon>
        <taxon>Ecdysozoa</taxon>
        <taxon>Nematoda</taxon>
        <taxon>Chromadorea</taxon>
        <taxon>Rhabditida</taxon>
        <taxon>Spirurina</taxon>
        <taxon>Gnathostomatomorpha</taxon>
        <taxon>Gnathostomatoidea</taxon>
        <taxon>Gnathostomatidae</taxon>
        <taxon>Gnathostoma</taxon>
    </lineage>
</organism>
<dbReference type="PANTHER" id="PTHR11733">
    <property type="entry name" value="ZINC METALLOPROTEASE FAMILY M13 NEPRILYSIN-RELATED"/>
    <property type="match status" value="1"/>
</dbReference>